<dbReference type="InterPro" id="IPR018389">
    <property type="entry name" value="DctP_fam"/>
</dbReference>
<dbReference type="Proteomes" id="UP001595711">
    <property type="component" value="Unassembled WGS sequence"/>
</dbReference>
<protein>
    <submittedName>
        <fullName evidence="2">TRAP transporter substrate-binding protein DctP</fullName>
    </submittedName>
</protein>
<dbReference type="RefSeq" id="WP_379720946.1">
    <property type="nucleotide sequence ID" value="NZ_JBHRYJ010000001.1"/>
</dbReference>
<accession>A0ABV7VA43</accession>
<reference evidence="3" key="1">
    <citation type="journal article" date="2019" name="Int. J. Syst. Evol. Microbiol.">
        <title>The Global Catalogue of Microorganisms (GCM) 10K type strain sequencing project: providing services to taxonomists for standard genome sequencing and annotation.</title>
        <authorList>
            <consortium name="The Broad Institute Genomics Platform"/>
            <consortium name="The Broad Institute Genome Sequencing Center for Infectious Disease"/>
            <person name="Wu L."/>
            <person name="Ma J."/>
        </authorList>
    </citation>
    <scope>NUCLEOTIDE SEQUENCE [LARGE SCALE GENOMIC DNA]</scope>
    <source>
        <strain evidence="3">KCTC 42182</strain>
    </source>
</reference>
<dbReference type="Pfam" id="PF03480">
    <property type="entry name" value="DctP"/>
    <property type="match status" value="1"/>
</dbReference>
<organism evidence="2 3">
    <name type="scientific">Ferrovibrio xuzhouensis</name>
    <dbReference type="NCBI Taxonomy" id="1576914"/>
    <lineage>
        <taxon>Bacteria</taxon>
        <taxon>Pseudomonadati</taxon>
        <taxon>Pseudomonadota</taxon>
        <taxon>Alphaproteobacteria</taxon>
        <taxon>Rhodospirillales</taxon>
        <taxon>Rhodospirillaceae</taxon>
        <taxon>Ferrovibrio</taxon>
    </lineage>
</organism>
<proteinExistence type="predicted"/>
<dbReference type="NCBIfam" id="NF037995">
    <property type="entry name" value="TRAP_S1"/>
    <property type="match status" value="1"/>
</dbReference>
<evidence type="ECO:0000256" key="1">
    <source>
        <dbReference type="ARBA" id="ARBA00022729"/>
    </source>
</evidence>
<keyword evidence="3" id="KW-1185">Reference proteome</keyword>
<keyword evidence="1" id="KW-0732">Signal</keyword>
<dbReference type="SUPFAM" id="SSF53850">
    <property type="entry name" value="Periplasmic binding protein-like II"/>
    <property type="match status" value="1"/>
</dbReference>
<dbReference type="EMBL" id="JBHRYJ010000001">
    <property type="protein sequence ID" value="MFC3674276.1"/>
    <property type="molecule type" value="Genomic_DNA"/>
</dbReference>
<evidence type="ECO:0000313" key="3">
    <source>
        <dbReference type="Proteomes" id="UP001595711"/>
    </source>
</evidence>
<sequence length="348" mass="37231">MLLGAAGAARAAETLSYATYFGANDPLVQVDTWFMKEVEQKTNGAVKFDTFLGGAMLGGPDIYPGLSRGAVDMGMSVPAAFQSSDYVLSNVTLPYITDDSVAVTYAFNQLARKAPALAGEYTKQNVKLLYALGFSENTIWSSKPIKTVEDLKGMRIRSVMSIADALKILGAVPVSMGFGDAVGALQRQVIDGFSSAPFLTSISVGLHEFAPYVSDGGGMGVYAVSSTSINLDTWKRLSPAVQKTIDEVAAKVPDHYASIMDGMVDKAVDSLIAANKTKVVLMSDAEKKRVRDAVAKPLWDKWIAAASQRGVDGAAFLDQYRELVAQNVGNHNYLPGLLRYTAKTSKAK</sequence>
<dbReference type="PANTHER" id="PTHR33376">
    <property type="match status" value="1"/>
</dbReference>
<comment type="caution">
    <text evidence="2">The sequence shown here is derived from an EMBL/GenBank/DDBJ whole genome shotgun (WGS) entry which is preliminary data.</text>
</comment>
<gene>
    <name evidence="2" type="primary">dctP</name>
    <name evidence="2" type="ORF">ACFOOQ_01900</name>
</gene>
<dbReference type="Gene3D" id="3.40.190.170">
    <property type="entry name" value="Bacterial extracellular solute-binding protein, family 7"/>
    <property type="match status" value="1"/>
</dbReference>
<dbReference type="PANTHER" id="PTHR33376:SF15">
    <property type="entry name" value="BLL6794 PROTEIN"/>
    <property type="match status" value="1"/>
</dbReference>
<dbReference type="InterPro" id="IPR038404">
    <property type="entry name" value="TRAP_DctP_sf"/>
</dbReference>
<name>A0ABV7VA43_9PROT</name>
<evidence type="ECO:0000313" key="2">
    <source>
        <dbReference type="EMBL" id="MFC3674276.1"/>
    </source>
</evidence>